<evidence type="ECO:0000313" key="2">
    <source>
        <dbReference type="EMBL" id="KAG6403063.1"/>
    </source>
</evidence>
<evidence type="ECO:0000313" key="3">
    <source>
        <dbReference type="Proteomes" id="UP000298416"/>
    </source>
</evidence>
<keyword evidence="3" id="KW-1185">Reference proteome</keyword>
<accession>A0A8X8ZFT8</accession>
<gene>
    <name evidence="2" type="ORF">SASPL_135280</name>
</gene>
<protein>
    <submittedName>
        <fullName evidence="2">Uncharacterized protein</fullName>
    </submittedName>
</protein>
<comment type="caution">
    <text evidence="2">The sequence shown here is derived from an EMBL/GenBank/DDBJ whole genome shotgun (WGS) entry which is preliminary data.</text>
</comment>
<reference evidence="2" key="1">
    <citation type="submission" date="2018-01" db="EMBL/GenBank/DDBJ databases">
        <authorList>
            <person name="Mao J.F."/>
        </authorList>
    </citation>
    <scope>NUCLEOTIDE SEQUENCE</scope>
    <source>
        <strain evidence="2">Huo1</strain>
        <tissue evidence="2">Leaf</tissue>
    </source>
</reference>
<feature type="region of interest" description="Disordered" evidence="1">
    <location>
        <begin position="68"/>
        <end position="97"/>
    </location>
</feature>
<reference evidence="2" key="2">
    <citation type="submission" date="2020-08" db="EMBL/GenBank/DDBJ databases">
        <title>Plant Genome Project.</title>
        <authorList>
            <person name="Zhang R.-G."/>
        </authorList>
    </citation>
    <scope>NUCLEOTIDE SEQUENCE</scope>
    <source>
        <strain evidence="2">Huo1</strain>
        <tissue evidence="2">Leaf</tissue>
    </source>
</reference>
<sequence length="188" mass="20921">MAAQQLQLPAVQVSNLRQEPVQDREDRCAKLLPQEPRPAVGSIFGGDEEFLEIVISGEDGATCLENRQHERGDSSRFLVQQSRSNHSSESLASPSTGKLATVQSWEMKSSTWERRMINSASNLSEDPSRWTLLQTAAFTCQFRRFCGRTGKLVRLRAMKGRAAEAGDPSSPSDMAEGQEMQFFPIETN</sequence>
<feature type="compositionally biased region" description="Polar residues" evidence="1">
    <location>
        <begin position="77"/>
        <end position="97"/>
    </location>
</feature>
<organism evidence="2">
    <name type="scientific">Salvia splendens</name>
    <name type="common">Scarlet sage</name>
    <dbReference type="NCBI Taxonomy" id="180675"/>
    <lineage>
        <taxon>Eukaryota</taxon>
        <taxon>Viridiplantae</taxon>
        <taxon>Streptophyta</taxon>
        <taxon>Embryophyta</taxon>
        <taxon>Tracheophyta</taxon>
        <taxon>Spermatophyta</taxon>
        <taxon>Magnoliopsida</taxon>
        <taxon>eudicotyledons</taxon>
        <taxon>Gunneridae</taxon>
        <taxon>Pentapetalae</taxon>
        <taxon>asterids</taxon>
        <taxon>lamiids</taxon>
        <taxon>Lamiales</taxon>
        <taxon>Lamiaceae</taxon>
        <taxon>Nepetoideae</taxon>
        <taxon>Mentheae</taxon>
        <taxon>Salviinae</taxon>
        <taxon>Salvia</taxon>
        <taxon>Salvia subgen. Calosphace</taxon>
        <taxon>core Calosphace</taxon>
    </lineage>
</organism>
<dbReference type="Proteomes" id="UP000298416">
    <property type="component" value="Unassembled WGS sequence"/>
</dbReference>
<name>A0A8X8ZFT8_SALSN</name>
<proteinExistence type="predicted"/>
<dbReference type="EMBL" id="PNBA02000013">
    <property type="protein sequence ID" value="KAG6403063.1"/>
    <property type="molecule type" value="Genomic_DNA"/>
</dbReference>
<feature type="region of interest" description="Disordered" evidence="1">
    <location>
        <begin position="161"/>
        <end position="188"/>
    </location>
</feature>
<dbReference type="AlphaFoldDB" id="A0A8X8ZFT8"/>
<evidence type="ECO:0000256" key="1">
    <source>
        <dbReference type="SAM" id="MobiDB-lite"/>
    </source>
</evidence>